<reference evidence="4" key="1">
    <citation type="submission" date="2017-09" db="EMBL/GenBank/DDBJ databases">
        <title>Depth-based differentiation of microbial function through sediment-hosted aquifers and enrichment of novel symbionts in the deep terrestrial subsurface.</title>
        <authorList>
            <person name="Probst A.J."/>
            <person name="Ladd B."/>
            <person name="Jarett J.K."/>
            <person name="Geller-Mcgrath D.E."/>
            <person name="Sieber C.M.K."/>
            <person name="Emerson J.B."/>
            <person name="Anantharaman K."/>
            <person name="Thomas B.C."/>
            <person name="Malmstrom R."/>
            <person name="Stieglmeier M."/>
            <person name="Klingl A."/>
            <person name="Woyke T."/>
            <person name="Ryan C.M."/>
            <person name="Banfield J.F."/>
        </authorList>
    </citation>
    <scope>NUCLEOTIDE SEQUENCE [LARGE SCALE GENOMIC DNA]</scope>
</reference>
<protein>
    <recommendedName>
        <fullName evidence="2">GH15-like domain-containing protein</fullName>
    </recommendedName>
</protein>
<evidence type="ECO:0000313" key="4">
    <source>
        <dbReference type="Proteomes" id="UP000230935"/>
    </source>
</evidence>
<dbReference type="SUPFAM" id="SSF48208">
    <property type="entry name" value="Six-hairpin glycosidases"/>
    <property type="match status" value="1"/>
</dbReference>
<name>A0A2H0W0H9_9BACT</name>
<organism evidence="3 4">
    <name type="scientific">Candidatus Buchananbacteria bacterium CG10_big_fil_rev_8_21_14_0_10_42_9</name>
    <dbReference type="NCBI Taxonomy" id="1974526"/>
    <lineage>
        <taxon>Bacteria</taxon>
        <taxon>Candidatus Buchananiibacteriota</taxon>
    </lineage>
</organism>
<dbReference type="InterPro" id="IPR012341">
    <property type="entry name" value="6hp_glycosidase-like_sf"/>
</dbReference>
<comment type="caution">
    <text evidence="3">The sequence shown here is derived from an EMBL/GenBank/DDBJ whole genome shotgun (WGS) entry which is preliminary data.</text>
</comment>
<dbReference type="AlphaFoldDB" id="A0A2H0W0H9"/>
<dbReference type="PANTHER" id="PTHR31616">
    <property type="entry name" value="TREHALASE"/>
    <property type="match status" value="1"/>
</dbReference>
<proteinExistence type="predicted"/>
<feature type="transmembrane region" description="Helical" evidence="1">
    <location>
        <begin position="357"/>
        <end position="374"/>
    </location>
</feature>
<dbReference type="Proteomes" id="UP000230935">
    <property type="component" value="Unassembled WGS sequence"/>
</dbReference>
<dbReference type="PANTHER" id="PTHR31616:SF0">
    <property type="entry name" value="GLUCAN 1,4-ALPHA-GLUCOSIDASE"/>
    <property type="match status" value="1"/>
</dbReference>
<dbReference type="GO" id="GO:0004553">
    <property type="term" value="F:hydrolase activity, hydrolyzing O-glycosyl compounds"/>
    <property type="evidence" value="ECO:0007669"/>
    <property type="project" value="TreeGrafter"/>
</dbReference>
<keyword evidence="1" id="KW-1133">Transmembrane helix</keyword>
<feature type="domain" description="GH15-like" evidence="2">
    <location>
        <begin position="112"/>
        <end position="321"/>
    </location>
</feature>
<dbReference type="GO" id="GO:0005975">
    <property type="term" value="P:carbohydrate metabolic process"/>
    <property type="evidence" value="ECO:0007669"/>
    <property type="project" value="InterPro"/>
</dbReference>
<dbReference type="Gene3D" id="1.50.10.10">
    <property type="match status" value="1"/>
</dbReference>
<keyword evidence="1" id="KW-0472">Membrane</keyword>
<dbReference type="EMBL" id="PEZZ01000034">
    <property type="protein sequence ID" value="PIS04854.1"/>
    <property type="molecule type" value="Genomic_DNA"/>
</dbReference>
<accession>A0A2H0W0H9</accession>
<keyword evidence="1" id="KW-0812">Transmembrane</keyword>
<dbReference type="Pfam" id="PF00723">
    <property type="entry name" value="Glyco_hydro_15"/>
    <property type="match status" value="1"/>
</dbReference>
<sequence length="380" mass="44052">MRLTLWLVRCAVFIKLRHMTQKIKDLIAKSREILLDSSLSNGAIIAANSDMEYYPRQAKDYHYVWPRDAAYICVAAKLAGITNIQEPFFKWLEYRPQDFKKRGKLYANYSTNGRIRVRQYQPDQAGSMLWAIYDFYSEHLSEAAKQENLIRRLADGISDSWKRTYFFDNTVDLWEEGHRQTSTKMENNHTYSLAACARGLLCADMMLKGDRWKETAHQMIERINDAYNEKHKYFLRTHGKIDDLNVDASMLGIAYPFNIIPANDPRMLNTASAIENNIVVNGGVHRYQFDYYDGEGSAQEGGGAWPLLNFWLATYYQLAGQPKKAEQYFNWVINRLDNDLLIPEQIFEDFRKGIKPLAWSHAMFIIAAANLGYLKSDGQK</sequence>
<gene>
    <name evidence="3" type="ORF">COT81_04320</name>
</gene>
<evidence type="ECO:0000259" key="2">
    <source>
        <dbReference type="Pfam" id="PF00723"/>
    </source>
</evidence>
<dbReference type="InterPro" id="IPR011613">
    <property type="entry name" value="GH15-like"/>
</dbReference>
<evidence type="ECO:0000313" key="3">
    <source>
        <dbReference type="EMBL" id="PIS04854.1"/>
    </source>
</evidence>
<evidence type="ECO:0000256" key="1">
    <source>
        <dbReference type="SAM" id="Phobius"/>
    </source>
</evidence>
<dbReference type="InterPro" id="IPR008928">
    <property type="entry name" value="6-hairpin_glycosidase_sf"/>
</dbReference>